<sequence>MRRFLMGATAVSALALVSGQAFASGFQLKEQAAAGQGRATAGATASAEDLSTIFFNPAGMTNLSGNGFEVNNNYIVPSAKFKNGGSTTYGGGAATGSSGGDAGGGALVPSLYGMYSVNENLKLGIGINAPYGLTTEYDNGWQGRYHALKSELKTLNIQPSVAYRLSNLISVGAGLNFQRAEAELTNAVDHGRIMAALGMPGASPGSQDGVTKLEGDDWGMGFTAGLTIQPTDTTRIGVSYKSRVDHTLDGEITQSNVPTYANAAVAAAFRNTAATADLTTPDVISIGIHQDITPQWSVMADAAWTNWSVFDELRVKRADGGADSVKEENWSDTWFLALGTRYQATKDLDLNFGIAYDQTPVSDTYRTARIPDADRTWLSAGLGYTLLEGVRLNAAYTHIWVADATINDSTRFALNASTDNLRGTYDSAIDIFTLGLTAKF</sequence>
<evidence type="ECO:0000256" key="7">
    <source>
        <dbReference type="ARBA" id="ARBA00023237"/>
    </source>
</evidence>
<dbReference type="Proteomes" id="UP000544872">
    <property type="component" value="Unassembled WGS sequence"/>
</dbReference>
<reference evidence="9 10" key="1">
    <citation type="submission" date="2020-08" db="EMBL/GenBank/DDBJ databases">
        <title>Genomic Encyclopedia of Type Strains, Phase IV (KMG-IV): sequencing the most valuable type-strain genomes for metagenomic binning, comparative biology and taxonomic classification.</title>
        <authorList>
            <person name="Goeker M."/>
        </authorList>
    </citation>
    <scope>NUCLEOTIDE SEQUENCE [LARGE SCALE GENOMIC DNA]</scope>
    <source>
        <strain evidence="9 10">DSM 11590</strain>
    </source>
</reference>
<comment type="subcellular location">
    <subcellularLocation>
        <location evidence="1">Cell outer membrane</location>
        <topology evidence="1">Multi-pass membrane protein</topology>
    </subcellularLocation>
</comment>
<dbReference type="PANTHER" id="PTHR35093:SF3">
    <property type="entry name" value="LONG-CHAIN FATTY ACID TRANSPORT PROTEIN"/>
    <property type="match status" value="1"/>
</dbReference>
<feature type="chain" id="PRO_5030993503" evidence="8">
    <location>
        <begin position="24"/>
        <end position="440"/>
    </location>
</feature>
<gene>
    <name evidence="9" type="ORF">FHS48_002562</name>
</gene>
<keyword evidence="10" id="KW-1185">Reference proteome</keyword>
<dbReference type="Pfam" id="PF03349">
    <property type="entry name" value="Toluene_X"/>
    <property type="match status" value="1"/>
</dbReference>
<dbReference type="Gene3D" id="2.40.160.60">
    <property type="entry name" value="Outer membrane protein transport protein (OMPP1/FadL/TodX)"/>
    <property type="match status" value="1"/>
</dbReference>
<dbReference type="PANTHER" id="PTHR35093">
    <property type="entry name" value="OUTER MEMBRANE PROTEIN NMB0088-RELATED"/>
    <property type="match status" value="1"/>
</dbReference>
<dbReference type="GO" id="GO:0009279">
    <property type="term" value="C:cell outer membrane"/>
    <property type="evidence" value="ECO:0007669"/>
    <property type="project" value="UniProtKB-SubCell"/>
</dbReference>
<keyword evidence="6" id="KW-0472">Membrane</keyword>
<protein>
    <submittedName>
        <fullName evidence="9">Long-chain fatty acid transport protein</fullName>
    </submittedName>
</protein>
<keyword evidence="3" id="KW-1134">Transmembrane beta strand</keyword>
<feature type="signal peptide" evidence="8">
    <location>
        <begin position="1"/>
        <end position="23"/>
    </location>
</feature>
<proteinExistence type="inferred from homology"/>
<evidence type="ECO:0000256" key="3">
    <source>
        <dbReference type="ARBA" id="ARBA00022452"/>
    </source>
</evidence>
<dbReference type="RefSeq" id="WP_184263942.1">
    <property type="nucleotide sequence ID" value="NZ_JACIIX010000009.1"/>
</dbReference>
<keyword evidence="4" id="KW-0812">Transmembrane</keyword>
<dbReference type="SUPFAM" id="SSF56935">
    <property type="entry name" value="Porins"/>
    <property type="match status" value="1"/>
</dbReference>
<dbReference type="InterPro" id="IPR005017">
    <property type="entry name" value="OMPP1/FadL/TodX"/>
</dbReference>
<dbReference type="EMBL" id="JACIIX010000009">
    <property type="protein sequence ID" value="MBB6211127.1"/>
    <property type="molecule type" value="Genomic_DNA"/>
</dbReference>
<evidence type="ECO:0000256" key="4">
    <source>
        <dbReference type="ARBA" id="ARBA00022692"/>
    </source>
</evidence>
<keyword evidence="7" id="KW-0998">Cell outer membrane</keyword>
<evidence type="ECO:0000256" key="1">
    <source>
        <dbReference type="ARBA" id="ARBA00004571"/>
    </source>
</evidence>
<organism evidence="9 10">
    <name type="scientific">Novispirillum itersonii</name>
    <name type="common">Aquaspirillum itersonii</name>
    <dbReference type="NCBI Taxonomy" id="189"/>
    <lineage>
        <taxon>Bacteria</taxon>
        <taxon>Pseudomonadati</taxon>
        <taxon>Pseudomonadota</taxon>
        <taxon>Alphaproteobacteria</taxon>
        <taxon>Rhodospirillales</taxon>
        <taxon>Novispirillaceae</taxon>
        <taxon>Novispirillum</taxon>
    </lineage>
</organism>
<evidence type="ECO:0000313" key="10">
    <source>
        <dbReference type="Proteomes" id="UP000544872"/>
    </source>
</evidence>
<evidence type="ECO:0000256" key="2">
    <source>
        <dbReference type="ARBA" id="ARBA00008163"/>
    </source>
</evidence>
<evidence type="ECO:0000256" key="8">
    <source>
        <dbReference type="SAM" id="SignalP"/>
    </source>
</evidence>
<evidence type="ECO:0000256" key="5">
    <source>
        <dbReference type="ARBA" id="ARBA00022729"/>
    </source>
</evidence>
<comment type="caution">
    <text evidence="9">The sequence shown here is derived from an EMBL/GenBank/DDBJ whole genome shotgun (WGS) entry which is preliminary data.</text>
</comment>
<evidence type="ECO:0000313" key="9">
    <source>
        <dbReference type="EMBL" id="MBB6211127.1"/>
    </source>
</evidence>
<accession>A0A7X0DPC8</accession>
<comment type="similarity">
    <text evidence="2">Belongs to the OmpP1/FadL family.</text>
</comment>
<evidence type="ECO:0000256" key="6">
    <source>
        <dbReference type="ARBA" id="ARBA00023136"/>
    </source>
</evidence>
<name>A0A7X0DPC8_NOVIT</name>
<dbReference type="AlphaFoldDB" id="A0A7X0DPC8"/>
<keyword evidence="5 8" id="KW-0732">Signal</keyword>
<dbReference type="GO" id="GO:0015483">
    <property type="term" value="F:long-chain fatty acid transporting porin activity"/>
    <property type="evidence" value="ECO:0007669"/>
    <property type="project" value="TreeGrafter"/>
</dbReference>